<proteinExistence type="predicted"/>
<dbReference type="PANTHER" id="PTHR34700">
    <property type="entry name" value="POTASSIUM BINDING PROTEIN KBP"/>
    <property type="match status" value="1"/>
</dbReference>
<keyword evidence="4" id="KW-1185">Reference proteome</keyword>
<comment type="caution">
    <text evidence="3">The sequence shown here is derived from an EMBL/GenBank/DDBJ whole genome shotgun (WGS) entry which is preliminary data.</text>
</comment>
<accession>A0A3N0VK49</accession>
<feature type="signal peptide" evidence="1">
    <location>
        <begin position="1"/>
        <end position="21"/>
    </location>
</feature>
<dbReference type="Pfam" id="PF01476">
    <property type="entry name" value="LysM"/>
    <property type="match status" value="1"/>
</dbReference>
<dbReference type="RefSeq" id="WP_123209988.1">
    <property type="nucleotide sequence ID" value="NZ_RJVO01000001.1"/>
</dbReference>
<gene>
    <name evidence="3" type="ORF">ED208_00975</name>
</gene>
<sequence>MTQYKAYARVAAVSATAFALAACASQPKVADPVYTLAVPARSAEVSEISTTALSSSAPDEGLEPVESLANAREIAPEIGLREDAPLRYVVKKGDTLWDVAKKFLADPWQWPELWYVNGKIANPHLIYPGDVLELAYLKGRPVLARGGSGLERVSPQVRELPLDAALPAIPIDTIRNFLRGPRVVDADTLNRAPYILEFTDAHVIGGPDMGVFIQQLGKDAGTAFSVVRKGVVYRDPDSREILGYEALPTGEVELRNFGSPAEGMITKAFQEVLRGDRLLPLEKDNFLANFYPHAPTRAVGGKIIAVFNGVSQIGQYQIVTLNRGAKAGLEAGHVLNILQSRRAVTDPYTKKTVKLPPQKAGQLMVFKVSAQIAYALVMDAERPIHVLDLVEKPDPAAGR</sequence>
<dbReference type="Proteomes" id="UP000282106">
    <property type="component" value="Unassembled WGS sequence"/>
</dbReference>
<protein>
    <submittedName>
        <fullName evidence="3">LysM peptidoglycan-binding domain-containing protein</fullName>
    </submittedName>
</protein>
<feature type="chain" id="PRO_5018302653" evidence="1">
    <location>
        <begin position="22"/>
        <end position="399"/>
    </location>
</feature>
<organism evidence="3 4">
    <name type="scientific">Stagnimonas aquatica</name>
    <dbReference type="NCBI Taxonomy" id="2689987"/>
    <lineage>
        <taxon>Bacteria</taxon>
        <taxon>Pseudomonadati</taxon>
        <taxon>Pseudomonadota</taxon>
        <taxon>Gammaproteobacteria</taxon>
        <taxon>Nevskiales</taxon>
        <taxon>Nevskiaceae</taxon>
        <taxon>Stagnimonas</taxon>
    </lineage>
</organism>
<dbReference type="InterPro" id="IPR052196">
    <property type="entry name" value="Bact_Kbp"/>
</dbReference>
<dbReference type="EMBL" id="RJVO01000001">
    <property type="protein sequence ID" value="ROH93136.1"/>
    <property type="molecule type" value="Genomic_DNA"/>
</dbReference>
<dbReference type="AlphaFoldDB" id="A0A3N0VK49"/>
<name>A0A3N0VK49_9GAMM</name>
<feature type="domain" description="LysM" evidence="2">
    <location>
        <begin position="86"/>
        <end position="134"/>
    </location>
</feature>
<dbReference type="CDD" id="cd00118">
    <property type="entry name" value="LysM"/>
    <property type="match status" value="1"/>
</dbReference>
<evidence type="ECO:0000259" key="2">
    <source>
        <dbReference type="PROSITE" id="PS51782"/>
    </source>
</evidence>
<dbReference type="InParanoid" id="A0A3N0VK49"/>
<dbReference type="Gene3D" id="3.10.350.10">
    <property type="entry name" value="LysM domain"/>
    <property type="match status" value="1"/>
</dbReference>
<dbReference type="InterPro" id="IPR018392">
    <property type="entry name" value="LysM"/>
</dbReference>
<evidence type="ECO:0000256" key="1">
    <source>
        <dbReference type="SAM" id="SignalP"/>
    </source>
</evidence>
<dbReference type="SUPFAM" id="SSF54106">
    <property type="entry name" value="LysM domain"/>
    <property type="match status" value="1"/>
</dbReference>
<dbReference type="PANTHER" id="PTHR34700:SF4">
    <property type="entry name" value="PHAGE-LIKE ELEMENT PBSX PROTEIN XKDP"/>
    <property type="match status" value="1"/>
</dbReference>
<reference evidence="3 4" key="1">
    <citation type="submission" date="2018-10" db="EMBL/GenBank/DDBJ databases">
        <authorList>
            <person name="Chen W.-M."/>
        </authorList>
    </citation>
    <scope>NUCLEOTIDE SEQUENCE [LARGE SCALE GENOMIC DNA]</scope>
    <source>
        <strain evidence="3 4">THS-13</strain>
    </source>
</reference>
<dbReference type="PROSITE" id="PS51782">
    <property type="entry name" value="LYSM"/>
    <property type="match status" value="1"/>
</dbReference>
<dbReference type="SMART" id="SM00257">
    <property type="entry name" value="LysM"/>
    <property type="match status" value="1"/>
</dbReference>
<dbReference type="InterPro" id="IPR036779">
    <property type="entry name" value="LysM_dom_sf"/>
</dbReference>
<evidence type="ECO:0000313" key="3">
    <source>
        <dbReference type="EMBL" id="ROH93136.1"/>
    </source>
</evidence>
<dbReference type="PROSITE" id="PS51257">
    <property type="entry name" value="PROKAR_LIPOPROTEIN"/>
    <property type="match status" value="1"/>
</dbReference>
<evidence type="ECO:0000313" key="4">
    <source>
        <dbReference type="Proteomes" id="UP000282106"/>
    </source>
</evidence>
<keyword evidence="1" id="KW-0732">Signal</keyword>